<reference evidence="6" key="3">
    <citation type="submission" date="2025-09" db="UniProtKB">
        <authorList>
            <consortium name="Ensembl"/>
        </authorList>
    </citation>
    <scope>IDENTIFICATION</scope>
</reference>
<evidence type="ECO:0000256" key="4">
    <source>
        <dbReference type="PROSITE-ProRule" id="PRU00023"/>
    </source>
</evidence>
<keyword evidence="2 4" id="KW-0040">ANK repeat</keyword>
<dbReference type="Ensembl" id="ENSMODT00000067469.1">
    <property type="protein sequence ID" value="ENSMODP00000053002.1"/>
    <property type="gene ID" value="ENSMODG00000038767.1"/>
</dbReference>
<feature type="compositionally biased region" description="Low complexity" evidence="5">
    <location>
        <begin position="7"/>
        <end position="18"/>
    </location>
</feature>
<reference evidence="6 7" key="1">
    <citation type="journal article" date="2007" name="Nature">
        <title>Genome of the marsupial Monodelphis domestica reveals innovation in non-coding sequences.</title>
        <authorList>
            <person name="Mikkelsen T.S."/>
            <person name="Wakefield M.J."/>
            <person name="Aken B."/>
            <person name="Amemiya C.T."/>
            <person name="Chang J.L."/>
            <person name="Duke S."/>
            <person name="Garber M."/>
            <person name="Gentles A.J."/>
            <person name="Goodstadt L."/>
            <person name="Heger A."/>
            <person name="Jurka J."/>
            <person name="Kamal M."/>
            <person name="Mauceli E."/>
            <person name="Searle S.M."/>
            <person name="Sharpe T."/>
            <person name="Baker M.L."/>
            <person name="Batzer M.A."/>
            <person name="Benos P.V."/>
            <person name="Belov K."/>
            <person name="Clamp M."/>
            <person name="Cook A."/>
            <person name="Cuff J."/>
            <person name="Das R."/>
            <person name="Davidow L."/>
            <person name="Deakin J.E."/>
            <person name="Fazzari M.J."/>
            <person name="Glass J.L."/>
            <person name="Grabherr M."/>
            <person name="Greally J.M."/>
            <person name="Gu W."/>
            <person name="Hore T.A."/>
            <person name="Huttley G.A."/>
            <person name="Kleber M."/>
            <person name="Jirtle R.L."/>
            <person name="Koina E."/>
            <person name="Lee J.T."/>
            <person name="Mahony S."/>
            <person name="Marra M.A."/>
            <person name="Miller R.D."/>
            <person name="Nicholls R.D."/>
            <person name="Oda M."/>
            <person name="Papenfuss A.T."/>
            <person name="Parra Z.E."/>
            <person name="Pollock D.D."/>
            <person name="Ray D.A."/>
            <person name="Schein J.E."/>
            <person name="Speed T.P."/>
            <person name="Thompson K."/>
            <person name="VandeBerg J.L."/>
            <person name="Wade C.M."/>
            <person name="Walker J.A."/>
            <person name="Waters P.D."/>
            <person name="Webber C."/>
            <person name="Weidman J.R."/>
            <person name="Xie X."/>
            <person name="Zody M.C."/>
            <person name="Baldwin J."/>
            <person name="Abdouelleil A."/>
            <person name="Abdulkadir J."/>
            <person name="Abebe A."/>
            <person name="Abera B."/>
            <person name="Abreu J."/>
            <person name="Acer S.C."/>
            <person name="Aftuck L."/>
            <person name="Alexander A."/>
            <person name="An P."/>
            <person name="Anderson E."/>
            <person name="Anderson S."/>
            <person name="Arachi H."/>
            <person name="Azer M."/>
            <person name="Bachantsang P."/>
            <person name="Barry A."/>
            <person name="Bayul T."/>
            <person name="Berlin A."/>
            <person name="Bessette D."/>
            <person name="Bloom T."/>
            <person name="Bloom T."/>
            <person name="Boguslavskiy L."/>
            <person name="Bonnet C."/>
            <person name="Boukhgalter B."/>
            <person name="Bourzgui I."/>
            <person name="Brown A."/>
            <person name="Cahill P."/>
            <person name="Channer S."/>
            <person name="Cheshatsang Y."/>
            <person name="Chuda L."/>
            <person name="Citroen M."/>
            <person name="Collymore A."/>
            <person name="Cooke P."/>
            <person name="Costello M."/>
            <person name="D'Aco K."/>
            <person name="Daza R."/>
            <person name="De Haan G."/>
            <person name="DeGray S."/>
            <person name="DeMaso C."/>
            <person name="Dhargay N."/>
            <person name="Dooley K."/>
            <person name="Dooley E."/>
            <person name="Doricent M."/>
            <person name="Dorje P."/>
            <person name="Dorjee K."/>
            <person name="Dupes A."/>
            <person name="Elong R."/>
            <person name="Falk J."/>
            <person name="Farina A."/>
            <person name="Faro S."/>
            <person name="Ferguson D."/>
            <person name="Fisher S."/>
            <person name="Foley C.D."/>
            <person name="Franke A."/>
            <person name="Friedrich D."/>
            <person name="Gadbois L."/>
            <person name="Gearin G."/>
            <person name="Gearin C.R."/>
            <person name="Giannoukos G."/>
            <person name="Goode T."/>
            <person name="Graham J."/>
            <person name="Grandbois E."/>
            <person name="Grewal S."/>
            <person name="Gyaltsen K."/>
            <person name="Hafez N."/>
            <person name="Hagos B."/>
            <person name="Hall J."/>
            <person name="Henson C."/>
            <person name="Hollinger A."/>
            <person name="Honan T."/>
            <person name="Huard M.D."/>
            <person name="Hughes L."/>
            <person name="Hurhula B."/>
            <person name="Husby M.E."/>
            <person name="Kamat A."/>
            <person name="Kanga B."/>
            <person name="Kashin S."/>
            <person name="Khazanovich D."/>
            <person name="Kisner P."/>
            <person name="Lance K."/>
            <person name="Lara M."/>
            <person name="Lee W."/>
            <person name="Lennon N."/>
            <person name="Letendre F."/>
            <person name="LeVine R."/>
            <person name="Lipovsky A."/>
            <person name="Liu X."/>
            <person name="Liu J."/>
            <person name="Liu S."/>
            <person name="Lokyitsang T."/>
            <person name="Lokyitsang Y."/>
            <person name="Lubonja R."/>
            <person name="Lui A."/>
            <person name="MacDonald P."/>
            <person name="Magnisalis V."/>
            <person name="Maru K."/>
            <person name="Matthews C."/>
            <person name="McCusker W."/>
            <person name="McDonough S."/>
            <person name="Mehta T."/>
            <person name="Meldrim J."/>
            <person name="Meneus L."/>
            <person name="Mihai O."/>
            <person name="Mihalev A."/>
            <person name="Mihova T."/>
            <person name="Mittelman R."/>
            <person name="Mlenga V."/>
            <person name="Montmayeur A."/>
            <person name="Mulrain L."/>
            <person name="Navidi A."/>
            <person name="Naylor J."/>
            <person name="Negash T."/>
            <person name="Nguyen T."/>
            <person name="Nguyen N."/>
            <person name="Nicol R."/>
            <person name="Norbu C."/>
            <person name="Norbu N."/>
            <person name="Novod N."/>
            <person name="O'Neill B."/>
            <person name="Osman S."/>
            <person name="Markiewicz E."/>
            <person name="Oyono O.L."/>
            <person name="Patti C."/>
            <person name="Phunkhang P."/>
            <person name="Pierre F."/>
            <person name="Priest M."/>
            <person name="Raghuraman S."/>
            <person name="Rege F."/>
            <person name="Reyes R."/>
            <person name="Rise C."/>
            <person name="Rogov P."/>
            <person name="Ross K."/>
            <person name="Ryan E."/>
            <person name="Settipalli S."/>
            <person name="Shea T."/>
            <person name="Sherpa N."/>
            <person name="Shi L."/>
            <person name="Shih D."/>
            <person name="Sparrow T."/>
            <person name="Spaulding J."/>
            <person name="Stalker J."/>
            <person name="Stange-Thomann N."/>
            <person name="Stavropoulos S."/>
            <person name="Stone C."/>
            <person name="Strader C."/>
            <person name="Tesfaye S."/>
            <person name="Thomson T."/>
            <person name="Thoulutsang Y."/>
            <person name="Thoulutsang D."/>
            <person name="Topham K."/>
            <person name="Topping I."/>
            <person name="Tsamla T."/>
            <person name="Vassiliev H."/>
            <person name="Vo A."/>
            <person name="Wangchuk T."/>
            <person name="Wangdi T."/>
            <person name="Weiand M."/>
            <person name="Wilkinson J."/>
            <person name="Wilson A."/>
            <person name="Yadav S."/>
            <person name="Young G."/>
            <person name="Yu Q."/>
            <person name="Zembek L."/>
            <person name="Zhong D."/>
            <person name="Zimmer A."/>
            <person name="Zwirko Z."/>
            <person name="Jaffe D.B."/>
            <person name="Alvarez P."/>
            <person name="Brockman W."/>
            <person name="Butler J."/>
            <person name="Chin C."/>
            <person name="Gnerre S."/>
            <person name="MacCallum I."/>
            <person name="Graves J.A."/>
            <person name="Ponting C.P."/>
            <person name="Breen M."/>
            <person name="Samollow P.B."/>
            <person name="Lander E.S."/>
            <person name="Lindblad-Toh K."/>
        </authorList>
    </citation>
    <scope>NUCLEOTIDE SEQUENCE [LARGE SCALE GENOMIC DNA]</scope>
</reference>
<dbReference type="SUPFAM" id="SSF48403">
    <property type="entry name" value="Ankyrin repeat"/>
    <property type="match status" value="1"/>
</dbReference>
<evidence type="ECO:0000256" key="2">
    <source>
        <dbReference type="ARBA" id="ARBA00023043"/>
    </source>
</evidence>
<organism evidence="6 7">
    <name type="scientific">Monodelphis domestica</name>
    <name type="common">Gray short-tailed opossum</name>
    <dbReference type="NCBI Taxonomy" id="13616"/>
    <lineage>
        <taxon>Eukaryota</taxon>
        <taxon>Metazoa</taxon>
        <taxon>Chordata</taxon>
        <taxon>Craniata</taxon>
        <taxon>Vertebrata</taxon>
        <taxon>Euteleostomi</taxon>
        <taxon>Mammalia</taxon>
        <taxon>Metatheria</taxon>
        <taxon>Didelphimorphia</taxon>
        <taxon>Didelphidae</taxon>
        <taxon>Monodelphis</taxon>
    </lineage>
</organism>
<feature type="region of interest" description="Disordered" evidence="5">
    <location>
        <begin position="1"/>
        <end position="94"/>
    </location>
</feature>
<feature type="repeat" description="ANK" evidence="4">
    <location>
        <begin position="173"/>
        <end position="206"/>
    </location>
</feature>
<dbReference type="PROSITE" id="PS50297">
    <property type="entry name" value="ANK_REP_REGION"/>
    <property type="match status" value="1"/>
</dbReference>
<keyword evidence="1" id="KW-0677">Repeat</keyword>
<dbReference type="Gene3D" id="1.25.40.20">
    <property type="entry name" value="Ankyrin repeat-containing domain"/>
    <property type="match status" value="1"/>
</dbReference>
<gene>
    <name evidence="6" type="primary">SOWAHD</name>
</gene>
<name>A0A5F8GZN3_MONDO</name>
<dbReference type="AlphaFoldDB" id="A0A5F8GZN3"/>
<dbReference type="OMA" id="HMFPFFQ"/>
<evidence type="ECO:0000313" key="7">
    <source>
        <dbReference type="Proteomes" id="UP000002280"/>
    </source>
</evidence>
<dbReference type="InterPro" id="IPR002110">
    <property type="entry name" value="Ankyrin_rpt"/>
</dbReference>
<feature type="compositionally biased region" description="Low complexity" evidence="5">
    <location>
        <begin position="78"/>
        <end position="89"/>
    </location>
</feature>
<dbReference type="InParanoid" id="A0A5F8GZN3"/>
<dbReference type="PANTHER" id="PTHR14491:SF8">
    <property type="entry name" value="ANKYRIN REPEAT DOMAIN-CONTAINING PROTEIN SOWAHD"/>
    <property type="match status" value="1"/>
</dbReference>
<protein>
    <submittedName>
        <fullName evidence="6">Sosondowah ankyrin repeat domain family member D</fullName>
    </submittedName>
</protein>
<dbReference type="InterPro" id="IPR036770">
    <property type="entry name" value="Ankyrin_rpt-contain_sf"/>
</dbReference>
<dbReference type="PANTHER" id="PTHR14491">
    <property type="entry name" value="SOSONDOWAH, ISOFORM G"/>
    <property type="match status" value="1"/>
</dbReference>
<accession>A0A5F8GZN3</accession>
<feature type="compositionally biased region" description="Polar residues" evidence="5">
    <location>
        <begin position="252"/>
        <end position="267"/>
    </location>
</feature>
<feature type="region of interest" description="Disordered" evidence="5">
    <location>
        <begin position="211"/>
        <end position="273"/>
    </location>
</feature>
<reference evidence="6" key="2">
    <citation type="submission" date="2025-08" db="UniProtKB">
        <authorList>
            <consortium name="Ensembl"/>
        </authorList>
    </citation>
    <scope>IDENTIFICATION</scope>
</reference>
<dbReference type="GeneTree" id="ENSGT00950000183003"/>
<dbReference type="FunCoup" id="A0A5F8GZN3">
    <property type="interactions" value="19"/>
</dbReference>
<proteinExistence type="inferred from homology"/>
<dbReference type="Pfam" id="PF12796">
    <property type="entry name" value="Ank_2"/>
    <property type="match status" value="1"/>
</dbReference>
<evidence type="ECO:0000313" key="6">
    <source>
        <dbReference type="Ensembl" id="ENSMODP00000053002.1"/>
    </source>
</evidence>
<feature type="compositionally biased region" description="Low complexity" evidence="5">
    <location>
        <begin position="235"/>
        <end position="244"/>
    </location>
</feature>
<dbReference type="Proteomes" id="UP000002280">
    <property type="component" value="Chromosome X"/>
</dbReference>
<dbReference type="PROSITE" id="PS50088">
    <property type="entry name" value="ANK_REPEAT"/>
    <property type="match status" value="1"/>
</dbReference>
<sequence>GKLEGGAPARQPQVAPAPDRAPRARPPSLDGRSLGRGPREPHWRASLRLSMGMPGRRRGELRELLGLPVGPEREDEQSPTGAPSAASVAGGPGGLCLEPREHAWMLAAAEGRFDALQEMLETEPALLSRIDPVTGYSALHWLAKHGSHEGLILVHDFARSRGLTLDVSSPGSGGLTPLHLAAQQGHDMAIKVLVGALGADASRRDHGGHRAYHYLRPDAPPGLRELAGSEEGEEAPAAATSSGTGRRKGSPGNANNNCSISRRSWTASGERRDSRARAWVREKGSQVTHIQGFFRQLFSFFQDP</sequence>
<dbReference type="Bgee" id="ENSMODG00000038767">
    <property type="expression patterns" value="Expressed in blood and 15 other cell types or tissues"/>
</dbReference>
<keyword evidence="7" id="KW-1185">Reference proteome</keyword>
<comment type="similarity">
    <text evidence="3">Belongs to the SOWAH family.</text>
</comment>
<evidence type="ECO:0000256" key="1">
    <source>
        <dbReference type="ARBA" id="ARBA00022737"/>
    </source>
</evidence>
<evidence type="ECO:0000256" key="5">
    <source>
        <dbReference type="SAM" id="MobiDB-lite"/>
    </source>
</evidence>
<evidence type="ECO:0000256" key="3">
    <source>
        <dbReference type="ARBA" id="ARBA00038122"/>
    </source>
</evidence>